<comment type="caution">
    <text evidence="2">The sequence shown here is derived from an EMBL/GenBank/DDBJ whole genome shotgun (WGS) entry which is preliminary data.</text>
</comment>
<name>A0A4R3I7Z3_9GAMM</name>
<evidence type="ECO:0000313" key="2">
    <source>
        <dbReference type="EMBL" id="TCS42363.1"/>
    </source>
</evidence>
<feature type="chain" id="PRO_5020914016" evidence="1">
    <location>
        <begin position="22"/>
        <end position="177"/>
    </location>
</feature>
<gene>
    <name evidence="2" type="ORF">BCF53_10324</name>
</gene>
<dbReference type="RefSeq" id="WP_132700289.1">
    <property type="nucleotide sequence ID" value="NZ_SLZR01000003.1"/>
</dbReference>
<evidence type="ECO:0000313" key="3">
    <source>
        <dbReference type="Proteomes" id="UP000295793"/>
    </source>
</evidence>
<dbReference type="EMBL" id="SLZR01000003">
    <property type="protein sequence ID" value="TCS42363.1"/>
    <property type="molecule type" value="Genomic_DNA"/>
</dbReference>
<sequence length="177" mass="19807">MKKSAYLAAWLVLFCTQTASAQSMADKLIVKVLNKHMPAVLYEHANQQWDLGVYSLRIDRVGIPSFSSSETQLKLSFPIEAHITGKVEQQLFGNTLVVNCNNSFATDSHIDITPTLSNESSTVKVSMLVPIPETYLNCDGLRVPMKAMLEKLIAEKKAEWEAELETELNGLFKEMEI</sequence>
<dbReference type="OrthoDB" id="6388866at2"/>
<dbReference type="AlphaFoldDB" id="A0A4R3I7Z3"/>
<dbReference type="InterPro" id="IPR025515">
    <property type="entry name" value="DUF4403"/>
</dbReference>
<keyword evidence="3" id="KW-1185">Reference proteome</keyword>
<dbReference type="Pfam" id="PF14356">
    <property type="entry name" value="DUF4403"/>
    <property type="match status" value="1"/>
</dbReference>
<protein>
    <submittedName>
        <fullName evidence="2">Uncharacterized protein DUF4403</fullName>
    </submittedName>
</protein>
<evidence type="ECO:0000256" key="1">
    <source>
        <dbReference type="SAM" id="SignalP"/>
    </source>
</evidence>
<feature type="signal peptide" evidence="1">
    <location>
        <begin position="1"/>
        <end position="21"/>
    </location>
</feature>
<organism evidence="2 3">
    <name type="scientific">Reinekea marinisedimentorum</name>
    <dbReference type="NCBI Taxonomy" id="230495"/>
    <lineage>
        <taxon>Bacteria</taxon>
        <taxon>Pseudomonadati</taxon>
        <taxon>Pseudomonadota</taxon>
        <taxon>Gammaproteobacteria</taxon>
        <taxon>Oceanospirillales</taxon>
        <taxon>Saccharospirillaceae</taxon>
        <taxon>Reinekea</taxon>
    </lineage>
</organism>
<keyword evidence="1" id="KW-0732">Signal</keyword>
<reference evidence="2 3" key="1">
    <citation type="submission" date="2019-03" db="EMBL/GenBank/DDBJ databases">
        <title>Genomic Encyclopedia of Archaeal and Bacterial Type Strains, Phase II (KMG-II): from individual species to whole genera.</title>
        <authorList>
            <person name="Goeker M."/>
        </authorList>
    </citation>
    <scope>NUCLEOTIDE SEQUENCE [LARGE SCALE GENOMIC DNA]</scope>
    <source>
        <strain evidence="2 3">DSM 15388</strain>
    </source>
</reference>
<dbReference type="Proteomes" id="UP000295793">
    <property type="component" value="Unassembled WGS sequence"/>
</dbReference>
<proteinExistence type="predicted"/>
<accession>A0A4R3I7Z3</accession>